<sequence length="77" mass="8724">MANIGYGYTISNIQYIAADYARSLGKSVMAREGLSQNWFYACLERWVQLRVEAPQKLGLARAKAASKDNISNYFQEL</sequence>
<dbReference type="EMBL" id="JAIWYP010000005">
    <property type="protein sequence ID" value="KAH3817319.1"/>
    <property type="molecule type" value="Genomic_DNA"/>
</dbReference>
<reference evidence="1" key="1">
    <citation type="journal article" date="2019" name="bioRxiv">
        <title>The Genome of the Zebra Mussel, Dreissena polymorpha: A Resource for Invasive Species Research.</title>
        <authorList>
            <person name="McCartney M.A."/>
            <person name="Auch B."/>
            <person name="Kono T."/>
            <person name="Mallez S."/>
            <person name="Zhang Y."/>
            <person name="Obille A."/>
            <person name="Becker A."/>
            <person name="Abrahante J.E."/>
            <person name="Garbe J."/>
            <person name="Badalamenti J.P."/>
            <person name="Herman A."/>
            <person name="Mangelson H."/>
            <person name="Liachko I."/>
            <person name="Sullivan S."/>
            <person name="Sone E.D."/>
            <person name="Koren S."/>
            <person name="Silverstein K.A.T."/>
            <person name="Beckman K.B."/>
            <person name="Gohl D.M."/>
        </authorList>
    </citation>
    <scope>NUCLEOTIDE SEQUENCE</scope>
    <source>
        <strain evidence="1">Duluth1</strain>
        <tissue evidence="1">Whole animal</tissue>
    </source>
</reference>
<dbReference type="Proteomes" id="UP000828390">
    <property type="component" value="Unassembled WGS sequence"/>
</dbReference>
<protein>
    <submittedName>
        <fullName evidence="1">Uncharacterized protein</fullName>
    </submittedName>
</protein>
<gene>
    <name evidence="1" type="ORF">DPMN_118852</name>
</gene>
<keyword evidence="2" id="KW-1185">Reference proteome</keyword>
<proteinExistence type="predicted"/>
<dbReference type="AlphaFoldDB" id="A0A9D4GKW5"/>
<reference evidence="1" key="2">
    <citation type="submission" date="2020-11" db="EMBL/GenBank/DDBJ databases">
        <authorList>
            <person name="McCartney M.A."/>
            <person name="Auch B."/>
            <person name="Kono T."/>
            <person name="Mallez S."/>
            <person name="Becker A."/>
            <person name="Gohl D.M."/>
            <person name="Silverstein K.A.T."/>
            <person name="Koren S."/>
            <person name="Bechman K.B."/>
            <person name="Herman A."/>
            <person name="Abrahante J.E."/>
            <person name="Garbe J."/>
        </authorList>
    </citation>
    <scope>NUCLEOTIDE SEQUENCE</scope>
    <source>
        <strain evidence="1">Duluth1</strain>
        <tissue evidence="1">Whole animal</tissue>
    </source>
</reference>
<comment type="caution">
    <text evidence="1">The sequence shown here is derived from an EMBL/GenBank/DDBJ whole genome shotgun (WGS) entry which is preliminary data.</text>
</comment>
<organism evidence="1 2">
    <name type="scientific">Dreissena polymorpha</name>
    <name type="common">Zebra mussel</name>
    <name type="synonym">Mytilus polymorpha</name>
    <dbReference type="NCBI Taxonomy" id="45954"/>
    <lineage>
        <taxon>Eukaryota</taxon>
        <taxon>Metazoa</taxon>
        <taxon>Spiralia</taxon>
        <taxon>Lophotrochozoa</taxon>
        <taxon>Mollusca</taxon>
        <taxon>Bivalvia</taxon>
        <taxon>Autobranchia</taxon>
        <taxon>Heteroconchia</taxon>
        <taxon>Euheterodonta</taxon>
        <taxon>Imparidentia</taxon>
        <taxon>Neoheterodontei</taxon>
        <taxon>Myida</taxon>
        <taxon>Dreissenoidea</taxon>
        <taxon>Dreissenidae</taxon>
        <taxon>Dreissena</taxon>
    </lineage>
</organism>
<evidence type="ECO:0000313" key="1">
    <source>
        <dbReference type="EMBL" id="KAH3817319.1"/>
    </source>
</evidence>
<name>A0A9D4GKW5_DREPO</name>
<evidence type="ECO:0000313" key="2">
    <source>
        <dbReference type="Proteomes" id="UP000828390"/>
    </source>
</evidence>
<accession>A0A9D4GKW5</accession>